<dbReference type="InterPro" id="IPR009459">
    <property type="entry name" value="MucBP_dom"/>
</dbReference>
<dbReference type="RefSeq" id="WP_075667538.1">
    <property type="nucleotide sequence ID" value="NZ_CP019030.1"/>
</dbReference>
<evidence type="ECO:0000259" key="2">
    <source>
        <dbReference type="Pfam" id="PF06458"/>
    </source>
</evidence>
<sequence>MGVNFRTGNPIWVYYTDVDTGINLRVPTLLKGMAGEQYVVHQLDIPRYKFFKATGPLTGTFDDRQKTVHLYYRKQTWHKIKDVNLYLQTMAPTTLFDQVDGMPVESPMPAGLFLRAFQLIETTNHVLWYQINADRWVKEGDHLRVLAHDPYADESSPVRANLESDFTYLKLNHLPATVDFVPNGKVAVYDQAYGTEIGQVADGQKLILTGKIMDDNGVVWYEAVDHGYINGSYLKLEED</sequence>
<dbReference type="Gene3D" id="3.10.20.320">
    <property type="entry name" value="Putative peptidoglycan bound protein (lpxtg motif)"/>
    <property type="match status" value="1"/>
</dbReference>
<proteinExistence type="predicted"/>
<dbReference type="Pfam" id="PF06458">
    <property type="entry name" value="MucBP"/>
    <property type="match status" value="1"/>
</dbReference>
<keyword evidence="1" id="KW-0677">Repeat</keyword>
<feature type="domain" description="MucBP" evidence="2">
    <location>
        <begin position="10"/>
        <end position="73"/>
    </location>
</feature>
<dbReference type="Proteomes" id="UP000185427">
    <property type="component" value="Chromosome"/>
</dbReference>
<dbReference type="AlphaFoldDB" id="A0A1L7GWM3"/>
<evidence type="ECO:0000313" key="4">
    <source>
        <dbReference type="Proteomes" id="UP000185427"/>
    </source>
</evidence>
<name>A0A1L7GWM3_LIMFE</name>
<gene>
    <name evidence="3" type="ORF">BUW47_08045</name>
</gene>
<organism evidence="3 4">
    <name type="scientific">Limosilactobacillus fermentum</name>
    <name type="common">Lactobacillus fermentum</name>
    <dbReference type="NCBI Taxonomy" id="1613"/>
    <lineage>
        <taxon>Bacteria</taxon>
        <taxon>Bacillati</taxon>
        <taxon>Bacillota</taxon>
        <taxon>Bacilli</taxon>
        <taxon>Lactobacillales</taxon>
        <taxon>Lactobacillaceae</taxon>
        <taxon>Limosilactobacillus</taxon>
    </lineage>
</organism>
<accession>A0A1L7GWM3</accession>
<reference evidence="3 4" key="1">
    <citation type="submission" date="2016-12" db="EMBL/GenBank/DDBJ databases">
        <title>Complete Genome Sequence of Lactobacillus fermentum Strain SNUV175, a Probiotic for Treatment of Bacterial Vaginosis.</title>
        <authorList>
            <person name="Lee S."/>
            <person name="You H.J."/>
            <person name="Kwon B."/>
            <person name="Ko G."/>
        </authorList>
    </citation>
    <scope>NUCLEOTIDE SEQUENCE [LARGE SCALE GENOMIC DNA]</scope>
    <source>
        <strain evidence="3 4">SNUV175</strain>
    </source>
</reference>
<evidence type="ECO:0000256" key="1">
    <source>
        <dbReference type="ARBA" id="ARBA00022737"/>
    </source>
</evidence>
<dbReference type="EMBL" id="CP019030">
    <property type="protein sequence ID" value="APU46367.1"/>
    <property type="molecule type" value="Genomic_DNA"/>
</dbReference>
<dbReference type="OrthoDB" id="2329985at2"/>
<protein>
    <recommendedName>
        <fullName evidence="2">MucBP domain-containing protein</fullName>
    </recommendedName>
</protein>
<evidence type="ECO:0000313" key="3">
    <source>
        <dbReference type="EMBL" id="APU46367.1"/>
    </source>
</evidence>